<accession>A0A2D0NE47</accession>
<protein>
    <recommendedName>
        <fullName evidence="4">Exo-alpha-sialidase</fullName>
    </recommendedName>
</protein>
<dbReference type="PROSITE" id="PS51257">
    <property type="entry name" value="PROKAR_LIPOPROTEIN"/>
    <property type="match status" value="1"/>
</dbReference>
<evidence type="ECO:0008006" key="4">
    <source>
        <dbReference type="Google" id="ProtNLM"/>
    </source>
</evidence>
<keyword evidence="1" id="KW-0732">Signal</keyword>
<evidence type="ECO:0000256" key="1">
    <source>
        <dbReference type="SAM" id="SignalP"/>
    </source>
</evidence>
<dbReference type="OrthoDB" id="6381507at2"/>
<comment type="caution">
    <text evidence="2">The sequence shown here is derived from an EMBL/GenBank/DDBJ whole genome shotgun (WGS) entry which is preliminary data.</text>
</comment>
<dbReference type="CDD" id="cd15482">
    <property type="entry name" value="Sialidase_non-viral"/>
    <property type="match status" value="1"/>
</dbReference>
<feature type="signal peptide" evidence="1">
    <location>
        <begin position="1"/>
        <end position="22"/>
    </location>
</feature>
<reference evidence="2 3" key="1">
    <citation type="submission" date="2017-10" db="EMBL/GenBank/DDBJ databases">
        <title>The draft genome sequence of Lewinella nigricans NBRC 102662.</title>
        <authorList>
            <person name="Wang K."/>
        </authorList>
    </citation>
    <scope>NUCLEOTIDE SEQUENCE [LARGE SCALE GENOMIC DNA]</scope>
    <source>
        <strain evidence="2 3">NBRC 102662</strain>
    </source>
</reference>
<dbReference type="SUPFAM" id="SSF50939">
    <property type="entry name" value="Sialidases"/>
    <property type="match status" value="1"/>
</dbReference>
<feature type="chain" id="PRO_5012135448" description="Exo-alpha-sialidase" evidence="1">
    <location>
        <begin position="23"/>
        <end position="441"/>
    </location>
</feature>
<dbReference type="AlphaFoldDB" id="A0A2D0NE47"/>
<gene>
    <name evidence="2" type="ORF">CRP01_10805</name>
</gene>
<dbReference type="Pfam" id="PF15892">
    <property type="entry name" value="BNR_4"/>
    <property type="match status" value="1"/>
</dbReference>
<dbReference type="EMBL" id="PDUD01000017">
    <property type="protein sequence ID" value="PHN06772.1"/>
    <property type="molecule type" value="Genomic_DNA"/>
</dbReference>
<dbReference type="Proteomes" id="UP000223913">
    <property type="component" value="Unassembled WGS sequence"/>
</dbReference>
<sequence>MAIHIRSIIAILFMVVSFSCIAPTEENSDPVTTEANRIETLTDDGVWCWFSDPRAIYHQGQKEQIYFGTITSGGDVVIGAKDLASGMVSSFILHDSLEVDDHNVPAILILPNGHLLAFYNEHNGDVFMRRSSRPEDISAWEPERVICQSTETYRYTYTNPVQLSGENGRIYLIGRKVGPTRSFEHWWQYIKYSDDEGQNWSEEVILLDNEGRKNPPYLKVATDHQSRIDFLFTDGHPKIGPDVSVFHMYYQDGGFFQTDGAPIARWAEAPIAIRAVNKVYDAVPSQVRGWIWDIVLKDGRPHVTYARFPSEADHIYHYAYWADGDWQDQKVVNSGSWMVNLRQGDQVREAHYSGGVVMNPNRPDHLFLSRDVAGKFEIEHWEALTEGLWTNADVTENSEVNNVRPYVVYQAPPDTVYLLWMKGIYRHYTEYDMGIQLMELH</sequence>
<dbReference type="RefSeq" id="WP_099150028.1">
    <property type="nucleotide sequence ID" value="NZ_PDUD01000017.1"/>
</dbReference>
<proteinExistence type="predicted"/>
<name>A0A2D0NE47_FLAN2</name>
<organism evidence="2 3">
    <name type="scientific">Flavilitoribacter nigricans (strain ATCC 23147 / DSM 23189 / NBRC 102662 / NCIMB 1420 / SS-2)</name>
    <name type="common">Lewinella nigricans</name>
    <dbReference type="NCBI Taxonomy" id="1122177"/>
    <lineage>
        <taxon>Bacteria</taxon>
        <taxon>Pseudomonadati</taxon>
        <taxon>Bacteroidota</taxon>
        <taxon>Saprospiria</taxon>
        <taxon>Saprospirales</taxon>
        <taxon>Lewinellaceae</taxon>
        <taxon>Flavilitoribacter</taxon>
    </lineage>
</organism>
<dbReference type="Gene3D" id="2.120.10.10">
    <property type="match status" value="1"/>
</dbReference>
<keyword evidence="3" id="KW-1185">Reference proteome</keyword>
<evidence type="ECO:0000313" key="2">
    <source>
        <dbReference type="EMBL" id="PHN06772.1"/>
    </source>
</evidence>
<evidence type="ECO:0000313" key="3">
    <source>
        <dbReference type="Proteomes" id="UP000223913"/>
    </source>
</evidence>
<dbReference type="InterPro" id="IPR036278">
    <property type="entry name" value="Sialidase_sf"/>
</dbReference>